<comment type="similarity">
    <text evidence="2">Belongs to the ELP6 family.</text>
</comment>
<dbReference type="GO" id="GO:0002098">
    <property type="term" value="P:tRNA wobble uridine modification"/>
    <property type="evidence" value="ECO:0007669"/>
    <property type="project" value="InterPro"/>
</dbReference>
<dbReference type="InterPro" id="IPR018627">
    <property type="entry name" value="ELP6"/>
</dbReference>
<dbReference type="GeneID" id="14915335"/>
<dbReference type="CDD" id="cd19495">
    <property type="entry name" value="Elp6"/>
    <property type="match status" value="1"/>
</dbReference>
<dbReference type="AlphaFoldDB" id="L8GNW0"/>
<dbReference type="RefSeq" id="XP_004336792.1">
    <property type="nucleotide sequence ID" value="XM_004336744.1"/>
</dbReference>
<evidence type="ECO:0000256" key="2">
    <source>
        <dbReference type="ARBA" id="ARBA00008837"/>
    </source>
</evidence>
<name>L8GNW0_ACACF</name>
<gene>
    <name evidence="3" type="ORF">ACA1_391500</name>
</gene>
<dbReference type="Pfam" id="PF09807">
    <property type="entry name" value="ELP6"/>
    <property type="match status" value="1"/>
</dbReference>
<comment type="pathway">
    <text evidence="1">tRNA modification; 5-methoxycarbonylmethyl-2-thiouridine-tRNA biosynthesis.</text>
</comment>
<sequence>MYRELSTILNWPEPHFPTGKFILIRDSLEADGAVLLPHFVFGYLKANKRALLVGLEQSFFHYSGVGRKLACNLKAAQTKQQFMYINALSTPYDWSAPSTSSAPAVAATPGLDSWSLGENEDAAFKSLYHKVKAFVESSEAMDEVCIVIDNLSVLLETCQRPALVLDLVHYLQAFIRRTENRASLVVLVHGDVEDDQKLVKALEHRADIIMSASGLPSGYSKEVNGQLLVHGNGVPQSKLLHFKSHDNTVRFMSK</sequence>
<organism evidence="3 4">
    <name type="scientific">Acanthamoeba castellanii (strain ATCC 30010 / Neff)</name>
    <dbReference type="NCBI Taxonomy" id="1257118"/>
    <lineage>
        <taxon>Eukaryota</taxon>
        <taxon>Amoebozoa</taxon>
        <taxon>Discosea</taxon>
        <taxon>Longamoebia</taxon>
        <taxon>Centramoebida</taxon>
        <taxon>Acanthamoebidae</taxon>
        <taxon>Acanthamoeba</taxon>
    </lineage>
</organism>
<dbReference type="InterPro" id="IPR027417">
    <property type="entry name" value="P-loop_NTPase"/>
</dbReference>
<keyword evidence="4" id="KW-1185">Reference proteome</keyword>
<dbReference type="OMA" id="MFTELNS"/>
<dbReference type="OrthoDB" id="9995306at2759"/>
<dbReference type="PANTHER" id="PTHR16184:SF6">
    <property type="entry name" value="ELONGATOR COMPLEX PROTEIN 6"/>
    <property type="match status" value="1"/>
</dbReference>
<dbReference type="EMBL" id="KB008044">
    <property type="protein sequence ID" value="ELR14779.1"/>
    <property type="molecule type" value="Genomic_DNA"/>
</dbReference>
<proteinExistence type="inferred from homology"/>
<protein>
    <submittedName>
        <fullName evidence="3">Angiotonin transactivated protein 1 isoform 2, putative</fullName>
    </submittedName>
</protein>
<dbReference type="Proteomes" id="UP000011083">
    <property type="component" value="Unassembled WGS sequence"/>
</dbReference>
<dbReference type="Gene3D" id="3.40.50.300">
    <property type="entry name" value="P-loop containing nucleotide triphosphate hydrolases"/>
    <property type="match status" value="1"/>
</dbReference>
<dbReference type="PANTHER" id="PTHR16184">
    <property type="entry name" value="ELONGATOR COMPLEX PROTEIN 6"/>
    <property type="match status" value="1"/>
</dbReference>
<dbReference type="STRING" id="1257118.L8GNW0"/>
<evidence type="ECO:0000313" key="4">
    <source>
        <dbReference type="Proteomes" id="UP000011083"/>
    </source>
</evidence>
<dbReference type="KEGG" id="acan:ACA1_391500"/>
<reference evidence="3 4" key="1">
    <citation type="journal article" date="2013" name="Genome Biol.">
        <title>Genome of Acanthamoeba castellanii highlights extensive lateral gene transfer and early evolution of tyrosine kinase signaling.</title>
        <authorList>
            <person name="Clarke M."/>
            <person name="Lohan A.J."/>
            <person name="Liu B."/>
            <person name="Lagkouvardos I."/>
            <person name="Roy S."/>
            <person name="Zafar N."/>
            <person name="Bertelli C."/>
            <person name="Schilde C."/>
            <person name="Kianianmomeni A."/>
            <person name="Burglin T.R."/>
            <person name="Frech C."/>
            <person name="Turcotte B."/>
            <person name="Kopec K.O."/>
            <person name="Synnott J.M."/>
            <person name="Choo C."/>
            <person name="Paponov I."/>
            <person name="Finkler A."/>
            <person name="Soon Heng Tan C."/>
            <person name="Hutchins A.P."/>
            <person name="Weinmeier T."/>
            <person name="Rattei T."/>
            <person name="Chu J.S."/>
            <person name="Gimenez G."/>
            <person name="Irimia M."/>
            <person name="Rigden D.J."/>
            <person name="Fitzpatrick D.A."/>
            <person name="Lorenzo-Morales J."/>
            <person name="Bateman A."/>
            <person name="Chiu C.H."/>
            <person name="Tang P."/>
            <person name="Hegemann P."/>
            <person name="Fromm H."/>
            <person name="Raoult D."/>
            <person name="Greub G."/>
            <person name="Miranda-Saavedra D."/>
            <person name="Chen N."/>
            <person name="Nash P."/>
            <person name="Ginger M.L."/>
            <person name="Horn M."/>
            <person name="Schaap P."/>
            <person name="Caler L."/>
            <person name="Loftus B."/>
        </authorList>
    </citation>
    <scope>NUCLEOTIDE SEQUENCE [LARGE SCALE GENOMIC DNA]</scope>
    <source>
        <strain evidence="3 4">Neff</strain>
    </source>
</reference>
<evidence type="ECO:0000256" key="1">
    <source>
        <dbReference type="ARBA" id="ARBA00005043"/>
    </source>
</evidence>
<accession>L8GNW0</accession>
<dbReference type="VEuPathDB" id="AmoebaDB:ACA1_391500"/>
<dbReference type="GO" id="GO:0033588">
    <property type="term" value="C:elongator holoenzyme complex"/>
    <property type="evidence" value="ECO:0007669"/>
    <property type="project" value="InterPro"/>
</dbReference>
<dbReference type="UniPathway" id="UPA00988"/>
<evidence type="ECO:0000313" key="3">
    <source>
        <dbReference type="EMBL" id="ELR14779.1"/>
    </source>
</evidence>